<dbReference type="PROSITE" id="PS00122">
    <property type="entry name" value="CARBOXYLESTERASE_B_1"/>
    <property type="match status" value="1"/>
</dbReference>
<organism evidence="5 6">
    <name type="scientific">Saccharata proteae CBS 121410</name>
    <dbReference type="NCBI Taxonomy" id="1314787"/>
    <lineage>
        <taxon>Eukaryota</taxon>
        <taxon>Fungi</taxon>
        <taxon>Dikarya</taxon>
        <taxon>Ascomycota</taxon>
        <taxon>Pezizomycotina</taxon>
        <taxon>Dothideomycetes</taxon>
        <taxon>Dothideomycetes incertae sedis</taxon>
        <taxon>Botryosphaeriales</taxon>
        <taxon>Saccharataceae</taxon>
        <taxon>Saccharata</taxon>
    </lineage>
</organism>
<dbReference type="InterPro" id="IPR019826">
    <property type="entry name" value="Carboxylesterase_B_AS"/>
</dbReference>
<keyword evidence="3" id="KW-0732">Signal</keyword>
<dbReference type="InterPro" id="IPR029058">
    <property type="entry name" value="AB_hydrolase_fold"/>
</dbReference>
<dbReference type="Pfam" id="PF00135">
    <property type="entry name" value="COesterase"/>
    <property type="match status" value="1"/>
</dbReference>
<dbReference type="PANTHER" id="PTHR11559">
    <property type="entry name" value="CARBOXYLESTERASE"/>
    <property type="match status" value="1"/>
</dbReference>
<dbReference type="Gene3D" id="3.40.50.1820">
    <property type="entry name" value="alpha/beta hydrolase"/>
    <property type="match status" value="1"/>
</dbReference>
<feature type="signal peptide" evidence="3">
    <location>
        <begin position="1"/>
        <end position="18"/>
    </location>
</feature>
<gene>
    <name evidence="5" type="ORF">K490DRAFT_67667</name>
</gene>
<comment type="similarity">
    <text evidence="1 3">Belongs to the type-B carboxylesterase/lipase family.</text>
</comment>
<dbReference type="SUPFAM" id="SSF53474">
    <property type="entry name" value="alpha/beta-Hydrolases"/>
    <property type="match status" value="1"/>
</dbReference>
<evidence type="ECO:0000259" key="4">
    <source>
        <dbReference type="Pfam" id="PF00135"/>
    </source>
</evidence>
<dbReference type="InterPro" id="IPR002018">
    <property type="entry name" value="CarbesteraseB"/>
</dbReference>
<evidence type="ECO:0000313" key="6">
    <source>
        <dbReference type="Proteomes" id="UP000799776"/>
    </source>
</evidence>
<feature type="chain" id="PRO_5040528654" description="Carboxylic ester hydrolase" evidence="3">
    <location>
        <begin position="19"/>
        <end position="512"/>
    </location>
</feature>
<evidence type="ECO:0000256" key="2">
    <source>
        <dbReference type="ARBA" id="ARBA00022801"/>
    </source>
</evidence>
<name>A0A9P4HRY9_9PEZI</name>
<keyword evidence="2 3" id="KW-0378">Hydrolase</keyword>
<dbReference type="GO" id="GO:0016787">
    <property type="term" value="F:hydrolase activity"/>
    <property type="evidence" value="ECO:0007669"/>
    <property type="project" value="UniProtKB-KW"/>
</dbReference>
<dbReference type="OrthoDB" id="408631at2759"/>
<dbReference type="AlphaFoldDB" id="A0A9P4HRY9"/>
<protein>
    <recommendedName>
        <fullName evidence="3">Carboxylic ester hydrolase</fullName>
        <ecNumber evidence="3">3.1.1.-</ecNumber>
    </recommendedName>
</protein>
<dbReference type="InterPro" id="IPR050309">
    <property type="entry name" value="Type-B_Carboxylest/Lipase"/>
</dbReference>
<evidence type="ECO:0000313" key="5">
    <source>
        <dbReference type="EMBL" id="KAF2085512.1"/>
    </source>
</evidence>
<sequence>MLPSFASIAFAIIPLAAAVDPLVNLGYASYHGTRLNNGVTQWMGMPYAAPPIGKNRFAAPQDLTIADQEYEADTHGPACMGVDTDPSDSSYSEDCLKLDVYAPSNATPSSRFPVFFYIIGGGFSGSSAPPNGTKLIETSDHAMVVVTLTYRVGPYGFLGGQVDGLSSNNGLKDQQTALQWTKKHIKQFGGNPDHIVLGGASAGGGSVVLQMANLDNAGYFIGVAAESAAFPAMLTPSEGQFMFNSVSKQAGCSKAKDQLSCLRDMDSKALQKKLQGFTVPSPGASGKAVYMYSPILDGDFVTDYPYRTFQQGKFNKMPAIFGDDTYEGNVFMPSNIDSLDEADDFIKDQFPRISSENFDHIHEDPYYKEKLDQKNYWGFADRLYGDLRYICPNLFLPWAFSTKADIDAVWNYRWNIGTAYHTSESNSVWQGGSDPSPANSIHHFWVSFIKHLDPNNDKAASAPLWVPSGKNDRYRHNRMLFDVHPHSRMEKVSKEQWNACVYLRDEGVSLGQ</sequence>
<dbReference type="Proteomes" id="UP000799776">
    <property type="component" value="Unassembled WGS sequence"/>
</dbReference>
<feature type="domain" description="Carboxylesterase type B" evidence="4">
    <location>
        <begin position="23"/>
        <end position="468"/>
    </location>
</feature>
<evidence type="ECO:0000256" key="3">
    <source>
        <dbReference type="RuleBase" id="RU361235"/>
    </source>
</evidence>
<accession>A0A9P4HRY9</accession>
<keyword evidence="6" id="KW-1185">Reference proteome</keyword>
<dbReference type="EMBL" id="ML978730">
    <property type="protein sequence ID" value="KAF2085512.1"/>
    <property type="molecule type" value="Genomic_DNA"/>
</dbReference>
<evidence type="ECO:0000256" key="1">
    <source>
        <dbReference type="ARBA" id="ARBA00005964"/>
    </source>
</evidence>
<dbReference type="EC" id="3.1.1.-" evidence="3"/>
<comment type="caution">
    <text evidence="5">The sequence shown here is derived from an EMBL/GenBank/DDBJ whole genome shotgun (WGS) entry which is preliminary data.</text>
</comment>
<proteinExistence type="inferred from homology"/>
<reference evidence="5" key="1">
    <citation type="journal article" date="2020" name="Stud. Mycol.">
        <title>101 Dothideomycetes genomes: a test case for predicting lifestyles and emergence of pathogens.</title>
        <authorList>
            <person name="Haridas S."/>
            <person name="Albert R."/>
            <person name="Binder M."/>
            <person name="Bloem J."/>
            <person name="Labutti K."/>
            <person name="Salamov A."/>
            <person name="Andreopoulos B."/>
            <person name="Baker S."/>
            <person name="Barry K."/>
            <person name="Bills G."/>
            <person name="Bluhm B."/>
            <person name="Cannon C."/>
            <person name="Castanera R."/>
            <person name="Culley D."/>
            <person name="Daum C."/>
            <person name="Ezra D."/>
            <person name="Gonzalez J."/>
            <person name="Henrissat B."/>
            <person name="Kuo A."/>
            <person name="Liang C."/>
            <person name="Lipzen A."/>
            <person name="Lutzoni F."/>
            <person name="Magnuson J."/>
            <person name="Mondo S."/>
            <person name="Nolan M."/>
            <person name="Ohm R."/>
            <person name="Pangilinan J."/>
            <person name="Park H.-J."/>
            <person name="Ramirez L."/>
            <person name="Alfaro M."/>
            <person name="Sun H."/>
            <person name="Tritt A."/>
            <person name="Yoshinaga Y."/>
            <person name="Zwiers L.-H."/>
            <person name="Turgeon B."/>
            <person name="Goodwin S."/>
            <person name="Spatafora J."/>
            <person name="Crous P."/>
            <person name="Grigoriev I."/>
        </authorList>
    </citation>
    <scope>NUCLEOTIDE SEQUENCE</scope>
    <source>
        <strain evidence="5">CBS 121410</strain>
    </source>
</reference>